<reference evidence="2 3" key="1">
    <citation type="submission" date="2018-11" db="EMBL/GenBank/DDBJ databases">
        <title>Complete genome sequencing of the Actinobacteria Serinibacter sp. K3-2.</title>
        <authorList>
            <person name="Rakitin A.L."/>
            <person name="Beletsky A.V."/>
            <person name="Mardanov A.V."/>
            <person name="Ravin N.V."/>
            <person name="Gromova A.S."/>
            <person name="Filippova S.N."/>
            <person name="Gal'Chenko V.F."/>
        </authorList>
    </citation>
    <scope>NUCLEOTIDE SEQUENCE [LARGE SCALE GENOMIC DNA]</scope>
    <source>
        <strain evidence="2 3">K3-2</strain>
    </source>
</reference>
<dbReference type="AlphaFoldDB" id="A0A4Z1E5H8"/>
<gene>
    <name evidence="2" type="ORF">SERN_1697</name>
</gene>
<evidence type="ECO:0000313" key="2">
    <source>
        <dbReference type="EMBL" id="TGO05693.1"/>
    </source>
</evidence>
<keyword evidence="3" id="KW-1185">Reference proteome</keyword>
<dbReference type="RefSeq" id="WP_158292616.1">
    <property type="nucleotide sequence ID" value="NZ_RHPJ01000002.1"/>
</dbReference>
<comment type="caution">
    <text evidence="2">The sequence shown here is derived from an EMBL/GenBank/DDBJ whole genome shotgun (WGS) entry which is preliminary data.</text>
</comment>
<evidence type="ECO:0000313" key="3">
    <source>
        <dbReference type="Proteomes" id="UP000297318"/>
    </source>
</evidence>
<proteinExistence type="predicted"/>
<name>A0A4Z1E5H8_9MICO</name>
<dbReference type="Proteomes" id="UP000297318">
    <property type="component" value="Unassembled WGS sequence"/>
</dbReference>
<organism evidence="2 3">
    <name type="scientific">Serinibacter arcticus</name>
    <dbReference type="NCBI Taxonomy" id="1655435"/>
    <lineage>
        <taxon>Bacteria</taxon>
        <taxon>Bacillati</taxon>
        <taxon>Actinomycetota</taxon>
        <taxon>Actinomycetes</taxon>
        <taxon>Micrococcales</taxon>
        <taxon>Beutenbergiaceae</taxon>
        <taxon>Serinibacter</taxon>
    </lineage>
</organism>
<feature type="region of interest" description="Disordered" evidence="1">
    <location>
        <begin position="1"/>
        <end position="21"/>
    </location>
</feature>
<accession>A0A4Z1E5H8</accession>
<sequence>MTASPPTGRPDASGVDPTRPAPSLLTFVTAVDDDVETGLCIDGVCAVDPPR</sequence>
<evidence type="ECO:0000256" key="1">
    <source>
        <dbReference type="SAM" id="MobiDB-lite"/>
    </source>
</evidence>
<protein>
    <submittedName>
        <fullName evidence="2">Uncharacterized protein</fullName>
    </submittedName>
</protein>
<dbReference type="EMBL" id="RHPJ01000002">
    <property type="protein sequence ID" value="TGO05693.1"/>
    <property type="molecule type" value="Genomic_DNA"/>
</dbReference>